<dbReference type="PANTHER" id="PTHR43829">
    <property type="entry name" value="AQUAPORIN OR AQUAGLYCEROPORIN RELATED"/>
    <property type="match status" value="1"/>
</dbReference>
<feature type="transmembrane region" description="Helical" evidence="8">
    <location>
        <begin position="20"/>
        <end position="39"/>
    </location>
</feature>
<name>A0A7K3TGG0_9BIFI</name>
<evidence type="ECO:0000256" key="8">
    <source>
        <dbReference type="SAM" id="Phobius"/>
    </source>
</evidence>
<feature type="transmembrane region" description="Helical" evidence="8">
    <location>
        <begin position="108"/>
        <end position="133"/>
    </location>
</feature>
<dbReference type="GO" id="GO:0005886">
    <property type="term" value="C:plasma membrane"/>
    <property type="evidence" value="ECO:0007669"/>
    <property type="project" value="TreeGrafter"/>
</dbReference>
<feature type="transmembrane region" description="Helical" evidence="8">
    <location>
        <begin position="160"/>
        <end position="179"/>
    </location>
</feature>
<dbReference type="GO" id="GO:0015254">
    <property type="term" value="F:glycerol channel activity"/>
    <property type="evidence" value="ECO:0007669"/>
    <property type="project" value="TreeGrafter"/>
</dbReference>
<dbReference type="Gene3D" id="1.20.1080.10">
    <property type="entry name" value="Glycerol uptake facilitator protein"/>
    <property type="match status" value="1"/>
</dbReference>
<gene>
    <name evidence="9" type="ORF">GFD22_03305</name>
</gene>
<dbReference type="SUPFAM" id="SSF81338">
    <property type="entry name" value="Aquaporin-like"/>
    <property type="match status" value="1"/>
</dbReference>
<dbReference type="PRINTS" id="PR00783">
    <property type="entry name" value="MINTRINSICP"/>
</dbReference>
<keyword evidence="5 8" id="KW-1133">Transmembrane helix</keyword>
<dbReference type="Proteomes" id="UP000469763">
    <property type="component" value="Unassembled WGS sequence"/>
</dbReference>
<accession>A0A7K3TGG0</accession>
<dbReference type="OrthoDB" id="9807293at2"/>
<dbReference type="Pfam" id="PF00230">
    <property type="entry name" value="MIP"/>
    <property type="match status" value="1"/>
</dbReference>
<evidence type="ECO:0000256" key="4">
    <source>
        <dbReference type="ARBA" id="ARBA00022692"/>
    </source>
</evidence>
<reference evidence="9 10" key="1">
    <citation type="submission" date="2019-10" db="EMBL/GenBank/DDBJ databases">
        <title>Bifidobacterium from non-human primates.</title>
        <authorList>
            <person name="Modesto M."/>
        </authorList>
    </citation>
    <scope>NUCLEOTIDE SEQUENCE [LARGE SCALE GENOMIC DNA]</scope>
    <source>
        <strain evidence="9 10">TREC</strain>
    </source>
</reference>
<keyword evidence="4 7" id="KW-0812">Transmembrane</keyword>
<dbReference type="EMBL" id="WHZY01000003">
    <property type="protein sequence ID" value="NEG78016.1"/>
    <property type="molecule type" value="Genomic_DNA"/>
</dbReference>
<feature type="transmembrane region" description="Helical" evidence="8">
    <location>
        <begin position="238"/>
        <end position="263"/>
    </location>
</feature>
<evidence type="ECO:0000256" key="6">
    <source>
        <dbReference type="ARBA" id="ARBA00023136"/>
    </source>
</evidence>
<evidence type="ECO:0000256" key="1">
    <source>
        <dbReference type="ARBA" id="ARBA00004141"/>
    </source>
</evidence>
<comment type="subcellular location">
    <subcellularLocation>
        <location evidence="1">Membrane</location>
        <topology evidence="1">Multi-pass membrane protein</topology>
    </subcellularLocation>
</comment>
<dbReference type="PANTHER" id="PTHR43829:SF9">
    <property type="entry name" value="AQUAPORIN-9"/>
    <property type="match status" value="1"/>
</dbReference>
<keyword evidence="6 8" id="KW-0472">Membrane</keyword>
<evidence type="ECO:0000313" key="10">
    <source>
        <dbReference type="Proteomes" id="UP000469763"/>
    </source>
</evidence>
<sequence length="264" mass="27435">MIATMENTIMSLWTVFGSEFIGTCLMIAVAVMVCGSRALPKTGAYGGDWINASLGWGLAVYVGVYVGWRSGAHLNPIITLARVLRHQFDPSVTMNGVALADGGVPVTAAAVCVYIAAQFVGAFAGACLGWAAIRKHFDEPAPTDAKLTIFCTKPPIKSPVWNVVSEIIATFIQVIWVFVNGGTPTAVGPLGIALVITVLVMGLGGVSGAAMNPARDFAPRLAHFVLPIKGKGDSDWGYAWVPFVGPLIGGALGVLVPTALGLIA</sequence>
<feature type="transmembrane region" description="Helical" evidence="8">
    <location>
        <begin position="191"/>
        <end position="211"/>
    </location>
</feature>
<keyword evidence="3 7" id="KW-0813">Transport</keyword>
<feature type="transmembrane region" description="Helical" evidence="8">
    <location>
        <begin position="51"/>
        <end position="68"/>
    </location>
</feature>
<dbReference type="InterPro" id="IPR023271">
    <property type="entry name" value="Aquaporin-like"/>
</dbReference>
<dbReference type="InterPro" id="IPR050363">
    <property type="entry name" value="MIP/Aquaporin"/>
</dbReference>
<proteinExistence type="inferred from homology"/>
<evidence type="ECO:0000256" key="3">
    <source>
        <dbReference type="ARBA" id="ARBA00022448"/>
    </source>
</evidence>
<evidence type="ECO:0000256" key="2">
    <source>
        <dbReference type="ARBA" id="ARBA00006175"/>
    </source>
</evidence>
<evidence type="ECO:0000256" key="7">
    <source>
        <dbReference type="RuleBase" id="RU000477"/>
    </source>
</evidence>
<dbReference type="InterPro" id="IPR000425">
    <property type="entry name" value="MIP"/>
</dbReference>
<evidence type="ECO:0000256" key="5">
    <source>
        <dbReference type="ARBA" id="ARBA00022989"/>
    </source>
</evidence>
<comment type="similarity">
    <text evidence="2 7">Belongs to the MIP/aquaporin (TC 1.A.8) family.</text>
</comment>
<keyword evidence="10" id="KW-1185">Reference proteome</keyword>
<comment type="caution">
    <text evidence="9">The sequence shown here is derived from an EMBL/GenBank/DDBJ whole genome shotgun (WGS) entry which is preliminary data.</text>
</comment>
<evidence type="ECO:0000313" key="9">
    <source>
        <dbReference type="EMBL" id="NEG78016.1"/>
    </source>
</evidence>
<dbReference type="AlphaFoldDB" id="A0A7K3TGG0"/>
<organism evidence="9 10">
    <name type="scientific">Bifidobacterium avesanii</name>
    <dbReference type="NCBI Taxonomy" id="1798157"/>
    <lineage>
        <taxon>Bacteria</taxon>
        <taxon>Bacillati</taxon>
        <taxon>Actinomycetota</taxon>
        <taxon>Actinomycetes</taxon>
        <taxon>Bifidobacteriales</taxon>
        <taxon>Bifidobacteriaceae</taxon>
        <taxon>Bifidobacterium</taxon>
    </lineage>
</organism>
<protein>
    <submittedName>
        <fullName evidence="9">Aquaporin family protein</fullName>
    </submittedName>
</protein>